<dbReference type="SUPFAM" id="SSF46785">
    <property type="entry name" value="Winged helix' DNA-binding domain"/>
    <property type="match status" value="1"/>
</dbReference>
<dbReference type="Gene3D" id="1.10.10.10">
    <property type="entry name" value="Winged helix-like DNA-binding domain superfamily/Winged helix DNA-binding domain"/>
    <property type="match status" value="1"/>
</dbReference>
<dbReference type="GO" id="GO:1900376">
    <property type="term" value="P:regulation of secondary metabolite biosynthetic process"/>
    <property type="evidence" value="ECO:0007669"/>
    <property type="project" value="TreeGrafter"/>
</dbReference>
<dbReference type="EMBL" id="UHIA01000004">
    <property type="protein sequence ID" value="SUO98278.1"/>
    <property type="molecule type" value="Genomic_DNA"/>
</dbReference>
<dbReference type="PANTHER" id="PTHR33202">
    <property type="entry name" value="ZINC UPTAKE REGULATION PROTEIN"/>
    <property type="match status" value="1"/>
</dbReference>
<feature type="binding site" evidence="7">
    <location>
        <position position="107"/>
    </location>
    <ligand>
        <name>Zn(2+)</name>
        <dbReference type="ChEBI" id="CHEBI:29105"/>
    </ligand>
</feature>
<dbReference type="GO" id="GO:0045892">
    <property type="term" value="P:negative regulation of DNA-templated transcription"/>
    <property type="evidence" value="ECO:0007669"/>
    <property type="project" value="TreeGrafter"/>
</dbReference>
<gene>
    <name evidence="8" type="primary">zur</name>
    <name evidence="8" type="ORF">NCTC10717_02020</name>
</gene>
<evidence type="ECO:0000256" key="1">
    <source>
        <dbReference type="ARBA" id="ARBA00007957"/>
    </source>
</evidence>
<evidence type="ECO:0000313" key="8">
    <source>
        <dbReference type="EMBL" id="SUO98278.1"/>
    </source>
</evidence>
<evidence type="ECO:0000256" key="5">
    <source>
        <dbReference type="ARBA" id="ARBA00023125"/>
    </source>
</evidence>
<dbReference type="GO" id="GO:0003700">
    <property type="term" value="F:DNA-binding transcription factor activity"/>
    <property type="evidence" value="ECO:0007669"/>
    <property type="project" value="InterPro"/>
</dbReference>
<dbReference type="Pfam" id="PF01475">
    <property type="entry name" value="FUR"/>
    <property type="match status" value="1"/>
</dbReference>
<evidence type="ECO:0000256" key="6">
    <source>
        <dbReference type="ARBA" id="ARBA00023163"/>
    </source>
</evidence>
<dbReference type="OrthoDB" id="9801127at2"/>
<feature type="binding site" evidence="7">
    <location>
        <position position="147"/>
    </location>
    <ligand>
        <name>Zn(2+)</name>
        <dbReference type="ChEBI" id="CHEBI:29105"/>
    </ligand>
</feature>
<evidence type="ECO:0000256" key="2">
    <source>
        <dbReference type="ARBA" id="ARBA00022491"/>
    </source>
</evidence>
<keyword evidence="6" id="KW-0804">Transcription</keyword>
<dbReference type="Proteomes" id="UP000254575">
    <property type="component" value="Unassembled WGS sequence"/>
</dbReference>
<keyword evidence="3 7" id="KW-0862">Zinc</keyword>
<keyword evidence="7" id="KW-0479">Metal-binding</keyword>
<name>A0A380N156_9GAMM</name>
<feature type="binding site" evidence="7">
    <location>
        <position position="104"/>
    </location>
    <ligand>
        <name>Zn(2+)</name>
        <dbReference type="ChEBI" id="CHEBI:29105"/>
    </ligand>
</feature>
<dbReference type="InterPro" id="IPR036390">
    <property type="entry name" value="WH_DNA-bd_sf"/>
</dbReference>
<dbReference type="InterPro" id="IPR036388">
    <property type="entry name" value="WH-like_DNA-bd_sf"/>
</dbReference>
<evidence type="ECO:0000256" key="4">
    <source>
        <dbReference type="ARBA" id="ARBA00023015"/>
    </source>
</evidence>
<comment type="cofactor">
    <cofactor evidence="7">
        <name>Zn(2+)</name>
        <dbReference type="ChEBI" id="CHEBI:29105"/>
    </cofactor>
    <text evidence="7">Binds 1 zinc ion per subunit.</text>
</comment>
<evidence type="ECO:0000313" key="9">
    <source>
        <dbReference type="Proteomes" id="UP000254575"/>
    </source>
</evidence>
<dbReference type="Gene3D" id="3.30.1490.190">
    <property type="match status" value="1"/>
</dbReference>
<dbReference type="GO" id="GO:0005829">
    <property type="term" value="C:cytosol"/>
    <property type="evidence" value="ECO:0007669"/>
    <property type="project" value="TreeGrafter"/>
</dbReference>
<keyword evidence="2" id="KW-0678">Repressor</keyword>
<comment type="similarity">
    <text evidence="1">Belongs to the Fur family.</text>
</comment>
<dbReference type="PANTHER" id="PTHR33202:SF6">
    <property type="entry name" value="ZINC UPTAKE REGULATION PROTEIN"/>
    <property type="match status" value="1"/>
</dbReference>
<keyword evidence="4" id="KW-0805">Transcription regulation</keyword>
<dbReference type="RefSeq" id="WP_115219124.1">
    <property type="nucleotide sequence ID" value="NZ_UHIA01000004.1"/>
</dbReference>
<protein>
    <submittedName>
        <fullName evidence="8">Zinc uptake regulation protein</fullName>
    </submittedName>
</protein>
<evidence type="ECO:0000256" key="7">
    <source>
        <dbReference type="PIRSR" id="PIRSR602481-1"/>
    </source>
</evidence>
<feature type="binding site" evidence="7">
    <location>
        <position position="144"/>
    </location>
    <ligand>
        <name>Zn(2+)</name>
        <dbReference type="ChEBI" id="CHEBI:29105"/>
    </ligand>
</feature>
<proteinExistence type="inferred from homology"/>
<dbReference type="InterPro" id="IPR043135">
    <property type="entry name" value="Fur_C"/>
</dbReference>
<sequence>MTLHLADTEHILAAARAHCEKRGARLTTIREQVLRLILSYPYVVKAYDLLNGLQKLRGNAAPPTVYRALDFLVEMGILHRTESLNGFVFCPDFEHEHQSLITNCHRCGKTTEIAANQEIYQLIDFCAKHQFALSHAPVVLAGLCADCQQEEEEGADV</sequence>
<keyword evidence="5" id="KW-0238">DNA-binding</keyword>
<dbReference type="AlphaFoldDB" id="A0A380N156"/>
<evidence type="ECO:0000256" key="3">
    <source>
        <dbReference type="ARBA" id="ARBA00022833"/>
    </source>
</evidence>
<dbReference type="GO" id="GO:0008270">
    <property type="term" value="F:zinc ion binding"/>
    <property type="evidence" value="ECO:0007669"/>
    <property type="project" value="TreeGrafter"/>
</dbReference>
<organism evidence="8 9">
    <name type="scientific">Suttonella indologenes</name>
    <dbReference type="NCBI Taxonomy" id="13276"/>
    <lineage>
        <taxon>Bacteria</taxon>
        <taxon>Pseudomonadati</taxon>
        <taxon>Pseudomonadota</taxon>
        <taxon>Gammaproteobacteria</taxon>
        <taxon>Cardiobacteriales</taxon>
        <taxon>Cardiobacteriaceae</taxon>
        <taxon>Suttonella</taxon>
    </lineage>
</organism>
<accession>A0A380N156</accession>
<dbReference type="GO" id="GO:0000976">
    <property type="term" value="F:transcription cis-regulatory region binding"/>
    <property type="evidence" value="ECO:0007669"/>
    <property type="project" value="TreeGrafter"/>
</dbReference>
<keyword evidence="9" id="KW-1185">Reference proteome</keyword>
<dbReference type="InterPro" id="IPR002481">
    <property type="entry name" value="FUR"/>
</dbReference>
<reference evidence="8 9" key="1">
    <citation type="submission" date="2018-06" db="EMBL/GenBank/DDBJ databases">
        <authorList>
            <consortium name="Pathogen Informatics"/>
            <person name="Doyle S."/>
        </authorList>
    </citation>
    <scope>NUCLEOTIDE SEQUENCE [LARGE SCALE GENOMIC DNA]</scope>
    <source>
        <strain evidence="8 9">NCTC10717</strain>
    </source>
</reference>